<proteinExistence type="predicted"/>
<dbReference type="Proteomes" id="UP001153076">
    <property type="component" value="Unassembled WGS sequence"/>
</dbReference>
<protein>
    <submittedName>
        <fullName evidence="2">Uncharacterized protein</fullName>
    </submittedName>
</protein>
<feature type="region of interest" description="Disordered" evidence="1">
    <location>
        <begin position="168"/>
        <end position="193"/>
    </location>
</feature>
<feature type="region of interest" description="Disordered" evidence="1">
    <location>
        <begin position="118"/>
        <end position="138"/>
    </location>
</feature>
<comment type="caution">
    <text evidence="2">The sequence shown here is derived from an EMBL/GenBank/DDBJ whole genome shotgun (WGS) entry which is preliminary data.</text>
</comment>
<accession>A0A9Q1GKU6</accession>
<reference evidence="2" key="1">
    <citation type="submission" date="2022-04" db="EMBL/GenBank/DDBJ databases">
        <title>Carnegiea gigantea Genome sequencing and assembly v2.</title>
        <authorList>
            <person name="Copetti D."/>
            <person name="Sanderson M.J."/>
            <person name="Burquez A."/>
            <person name="Wojciechowski M.F."/>
        </authorList>
    </citation>
    <scope>NUCLEOTIDE SEQUENCE</scope>
    <source>
        <strain evidence="2">SGP5-SGP5p</strain>
        <tissue evidence="2">Aerial part</tissue>
    </source>
</reference>
<dbReference type="EMBL" id="JAKOGI010003426">
    <property type="protein sequence ID" value="KAJ8420443.1"/>
    <property type="molecule type" value="Genomic_DNA"/>
</dbReference>
<evidence type="ECO:0000313" key="2">
    <source>
        <dbReference type="EMBL" id="KAJ8420443.1"/>
    </source>
</evidence>
<organism evidence="2 3">
    <name type="scientific">Carnegiea gigantea</name>
    <dbReference type="NCBI Taxonomy" id="171969"/>
    <lineage>
        <taxon>Eukaryota</taxon>
        <taxon>Viridiplantae</taxon>
        <taxon>Streptophyta</taxon>
        <taxon>Embryophyta</taxon>
        <taxon>Tracheophyta</taxon>
        <taxon>Spermatophyta</taxon>
        <taxon>Magnoliopsida</taxon>
        <taxon>eudicotyledons</taxon>
        <taxon>Gunneridae</taxon>
        <taxon>Pentapetalae</taxon>
        <taxon>Caryophyllales</taxon>
        <taxon>Cactineae</taxon>
        <taxon>Cactaceae</taxon>
        <taxon>Cactoideae</taxon>
        <taxon>Echinocereeae</taxon>
        <taxon>Carnegiea</taxon>
    </lineage>
</organism>
<keyword evidence="3" id="KW-1185">Reference proteome</keyword>
<sequence>MTDAITCQVSEQVRRAMEVANSVTSPLRLPTGLRMRALPPAEGDTVSPLHGAGARSVAIRLKWSSLYGAARSTRSHGIHRLLPVGGNCQINNCFHSLYNTFQVKRLVLGVRTDFQASGRGDTPYSEDRPMTMAPKPQNARNYCKFHKQSGHTTNERREPKKALHELADKDLPIPKEGTAVLSTGAGACSTPTA</sequence>
<dbReference type="AlphaFoldDB" id="A0A9Q1GKU6"/>
<evidence type="ECO:0000313" key="3">
    <source>
        <dbReference type="Proteomes" id="UP001153076"/>
    </source>
</evidence>
<gene>
    <name evidence="2" type="ORF">Cgig2_015292</name>
</gene>
<name>A0A9Q1GKU6_9CARY</name>
<evidence type="ECO:0000256" key="1">
    <source>
        <dbReference type="SAM" id="MobiDB-lite"/>
    </source>
</evidence>